<accession>A0A7C1VZB1</accession>
<dbReference type="SUPFAM" id="SSF52540">
    <property type="entry name" value="P-loop containing nucleoside triphosphate hydrolases"/>
    <property type="match status" value="1"/>
</dbReference>
<proteinExistence type="predicted"/>
<protein>
    <recommendedName>
        <fullName evidence="2">Sulfotransferase family protein</fullName>
    </recommendedName>
</protein>
<sequence>MRCLPSILVLKTEPLIVMPLMHMCGKRLTRERTIMSKADTAMYNSNSTLYPGATHDLNKIVKTNLFLICPNNSGSTFLKGIMANSLNTWNLKKEGQHMAGFQGVSTSGIGAELLWATDKWLSYFTDETAYNWPQTKKAWYFTATALTPYASVFFTKSPPAIVWVEQLKQHFFNSKFIFMVRNPYAVVEGIVRRKQDKFPRQDILGMAATHIMKCFELQITNIENHQDSLFFTYEDMCSTPDKIADQIAYFVPELNDLKMDTAIPVKGNYHEPLRNMNDQQINNLSNDDLTEINHVFDRHAKYLRYFGYHRISAFD</sequence>
<comment type="caution">
    <text evidence="1">The sequence shown here is derived from an EMBL/GenBank/DDBJ whole genome shotgun (WGS) entry which is preliminary data.</text>
</comment>
<evidence type="ECO:0000313" key="1">
    <source>
        <dbReference type="EMBL" id="HEC73684.1"/>
    </source>
</evidence>
<dbReference type="Proteomes" id="UP000886384">
    <property type="component" value="Unassembled WGS sequence"/>
</dbReference>
<dbReference type="EMBL" id="DRHY01000102">
    <property type="protein sequence ID" value="HEC73684.1"/>
    <property type="molecule type" value="Genomic_DNA"/>
</dbReference>
<reference evidence="1" key="1">
    <citation type="journal article" date="2020" name="mSystems">
        <title>Genome- and Community-Level Interaction Insights into Carbon Utilization and Element Cycling Functions of Hydrothermarchaeota in Hydrothermal Sediment.</title>
        <authorList>
            <person name="Zhou Z."/>
            <person name="Liu Y."/>
            <person name="Xu W."/>
            <person name="Pan J."/>
            <person name="Luo Z.H."/>
            <person name="Li M."/>
        </authorList>
    </citation>
    <scope>NUCLEOTIDE SEQUENCE [LARGE SCALE GENOMIC DNA]</scope>
    <source>
        <strain evidence="1">HyVt-380</strain>
    </source>
</reference>
<organism evidence="1">
    <name type="scientific">Methylophaga aminisulfidivorans</name>
    <dbReference type="NCBI Taxonomy" id="230105"/>
    <lineage>
        <taxon>Bacteria</taxon>
        <taxon>Pseudomonadati</taxon>
        <taxon>Pseudomonadota</taxon>
        <taxon>Gammaproteobacteria</taxon>
        <taxon>Thiotrichales</taxon>
        <taxon>Piscirickettsiaceae</taxon>
        <taxon>Methylophaga</taxon>
    </lineage>
</organism>
<evidence type="ECO:0008006" key="2">
    <source>
        <dbReference type="Google" id="ProtNLM"/>
    </source>
</evidence>
<dbReference type="Gene3D" id="3.40.50.300">
    <property type="entry name" value="P-loop containing nucleotide triphosphate hydrolases"/>
    <property type="match status" value="1"/>
</dbReference>
<dbReference type="AlphaFoldDB" id="A0A7C1VZB1"/>
<dbReference type="Pfam" id="PF13469">
    <property type="entry name" value="Sulfotransfer_3"/>
    <property type="match status" value="1"/>
</dbReference>
<gene>
    <name evidence="1" type="ORF">ENI26_04830</name>
</gene>
<dbReference type="InterPro" id="IPR027417">
    <property type="entry name" value="P-loop_NTPase"/>
</dbReference>
<name>A0A7C1VZB1_9GAMM</name>